<dbReference type="InterPro" id="IPR051465">
    <property type="entry name" value="Cell_Envelope_Struct_Comp"/>
</dbReference>
<feature type="domain" description="SLH" evidence="3">
    <location>
        <begin position="211"/>
        <end position="264"/>
    </location>
</feature>
<evidence type="ECO:0000313" key="4">
    <source>
        <dbReference type="EMBL" id="HIU49136.1"/>
    </source>
</evidence>
<accession>A0A9D1LW94</accession>
<feature type="domain" description="SLH" evidence="3">
    <location>
        <begin position="87"/>
        <end position="146"/>
    </location>
</feature>
<dbReference type="InterPro" id="IPR001119">
    <property type="entry name" value="SLH_dom"/>
</dbReference>
<feature type="compositionally biased region" description="Low complexity" evidence="2">
    <location>
        <begin position="56"/>
        <end position="65"/>
    </location>
</feature>
<feature type="domain" description="SLH" evidence="3">
    <location>
        <begin position="147"/>
        <end position="210"/>
    </location>
</feature>
<evidence type="ECO:0000259" key="3">
    <source>
        <dbReference type="PROSITE" id="PS51272"/>
    </source>
</evidence>
<feature type="region of interest" description="Disordered" evidence="2">
    <location>
        <begin position="49"/>
        <end position="70"/>
    </location>
</feature>
<evidence type="ECO:0000256" key="2">
    <source>
        <dbReference type="SAM" id="MobiDB-lite"/>
    </source>
</evidence>
<dbReference type="PANTHER" id="PTHR43308">
    <property type="entry name" value="OUTER MEMBRANE PROTEIN ALPHA-RELATED"/>
    <property type="match status" value="1"/>
</dbReference>
<evidence type="ECO:0000313" key="5">
    <source>
        <dbReference type="Proteomes" id="UP000824111"/>
    </source>
</evidence>
<evidence type="ECO:0000256" key="1">
    <source>
        <dbReference type="ARBA" id="ARBA00022737"/>
    </source>
</evidence>
<comment type="caution">
    <text evidence="4">The sequence shown here is derived from an EMBL/GenBank/DDBJ whole genome shotgun (WGS) entry which is preliminary data.</text>
</comment>
<keyword evidence="1" id="KW-0677">Repeat</keyword>
<dbReference type="Pfam" id="PF00395">
    <property type="entry name" value="SLH"/>
    <property type="match status" value="3"/>
</dbReference>
<dbReference type="PROSITE" id="PS51272">
    <property type="entry name" value="SLH"/>
    <property type="match status" value="3"/>
</dbReference>
<reference evidence="4" key="2">
    <citation type="journal article" date="2021" name="PeerJ">
        <title>Extensive microbial diversity within the chicken gut microbiome revealed by metagenomics and culture.</title>
        <authorList>
            <person name="Gilroy R."/>
            <person name="Ravi A."/>
            <person name="Getino M."/>
            <person name="Pursley I."/>
            <person name="Horton D.L."/>
            <person name="Alikhan N.F."/>
            <person name="Baker D."/>
            <person name="Gharbi K."/>
            <person name="Hall N."/>
            <person name="Watson M."/>
            <person name="Adriaenssens E.M."/>
            <person name="Foster-Nyarko E."/>
            <person name="Jarju S."/>
            <person name="Secka A."/>
            <person name="Antonio M."/>
            <person name="Oren A."/>
            <person name="Chaudhuri R.R."/>
            <person name="La Ragione R."/>
            <person name="Hildebrand F."/>
            <person name="Pallen M.J."/>
        </authorList>
    </citation>
    <scope>NUCLEOTIDE SEQUENCE</scope>
    <source>
        <strain evidence="4">ChiSjej4B22-9803</strain>
    </source>
</reference>
<dbReference type="Proteomes" id="UP000824111">
    <property type="component" value="Unassembled WGS sequence"/>
</dbReference>
<organism evidence="4 5">
    <name type="scientific">Candidatus Avimonoglobus intestinipullorum</name>
    <dbReference type="NCBI Taxonomy" id="2840699"/>
    <lineage>
        <taxon>Bacteria</taxon>
        <taxon>Bacillati</taxon>
        <taxon>Bacillota</taxon>
        <taxon>Clostridia</taxon>
        <taxon>Eubacteriales</taxon>
        <taxon>Candidatus Avimonoglobus</taxon>
    </lineage>
</organism>
<dbReference type="PANTHER" id="PTHR43308:SF5">
    <property type="entry name" value="S-LAYER PROTEIN _ PEPTIDOGLYCAN ENDO-BETA-N-ACETYLGLUCOSAMINIDASE"/>
    <property type="match status" value="1"/>
</dbReference>
<protein>
    <submittedName>
        <fullName evidence="4">S-layer homology domain-containing protein</fullName>
    </submittedName>
</protein>
<sequence length="264" mass="27847">MNRTRFGQLSSTRQGEVYESVAGKAYENYAQVTSAFDQAVNAFLGSSGGGNGGGNTSSSGSSTGWGSEGVSGVGVITAQPSAEPEQTQELFHDLDNTAWAKDAILYLAEKEVVSGKEEGIFSPDDPVTRAEFTKMIVTAVNAPMAETGAGFADVAESDWFYPYINAAQQAGLVMGDENNCFNPNAQITRQDMAVILYRAYEVNAGSAEADFADAGEISAYALEAVAYFHAEGVIAGMGDGRFAPKDTATRAQAAVMLYNVMTKL</sequence>
<name>A0A9D1LW94_9FIRM</name>
<dbReference type="AlphaFoldDB" id="A0A9D1LW94"/>
<gene>
    <name evidence="4" type="ORF">IAB04_07200</name>
</gene>
<reference evidence="4" key="1">
    <citation type="submission" date="2020-10" db="EMBL/GenBank/DDBJ databases">
        <authorList>
            <person name="Gilroy R."/>
        </authorList>
    </citation>
    <scope>NUCLEOTIDE SEQUENCE</scope>
    <source>
        <strain evidence="4">ChiSjej4B22-9803</strain>
    </source>
</reference>
<dbReference type="EMBL" id="DVND01000182">
    <property type="protein sequence ID" value="HIU49136.1"/>
    <property type="molecule type" value="Genomic_DNA"/>
</dbReference>
<proteinExistence type="predicted"/>